<sequence>MATAADSAMPEPVAPLSPARRAISGLPEPVAPLSPAQRAALAAAAATPLHAYRRGYAAGRTGPFFRHATIAALTARGLLMLSPAGAVCRVTAAGFARLRDIRTRAHRFACVWPEGDEAAAGNAVDAAATGRQGKGGLAADGAAP</sequence>
<comment type="caution">
    <text evidence="1">The sequence shown here is derived from an EMBL/GenBank/DDBJ whole genome shotgun (WGS) entry which is preliminary data.</text>
</comment>
<evidence type="ECO:0000313" key="1">
    <source>
        <dbReference type="EMBL" id="MBT9291395.1"/>
    </source>
</evidence>
<reference evidence="1 2" key="1">
    <citation type="submission" date="2021-06" db="EMBL/GenBank/DDBJ databases">
        <authorList>
            <person name="Grouzdev D.S."/>
            <person name="Koziaeva V."/>
        </authorList>
    </citation>
    <scope>NUCLEOTIDE SEQUENCE [LARGE SCALE GENOMIC DNA]</scope>
    <source>
        <strain evidence="1 2">22</strain>
    </source>
</reference>
<dbReference type="AlphaFoldDB" id="A0A947GG25"/>
<protein>
    <submittedName>
        <fullName evidence="1">Uncharacterized protein</fullName>
    </submittedName>
</protein>
<keyword evidence="2" id="KW-1185">Reference proteome</keyword>
<proteinExistence type="predicted"/>
<name>A0A947GG25_9HYPH</name>
<dbReference type="Proteomes" id="UP000766595">
    <property type="component" value="Unassembled WGS sequence"/>
</dbReference>
<accession>A0A947GG25</accession>
<dbReference type="EMBL" id="JAHHZF010000009">
    <property type="protein sequence ID" value="MBT9291395.1"/>
    <property type="molecule type" value="Genomic_DNA"/>
</dbReference>
<gene>
    <name evidence="1" type="ORF">KL771_18150</name>
</gene>
<organism evidence="1 2">
    <name type="scientific">Prosthecodimorpha staleyi</name>
    <dbReference type="NCBI Taxonomy" id="2840188"/>
    <lineage>
        <taxon>Bacteria</taxon>
        <taxon>Pseudomonadati</taxon>
        <taxon>Pseudomonadota</taxon>
        <taxon>Alphaproteobacteria</taxon>
        <taxon>Hyphomicrobiales</taxon>
        <taxon>Ancalomicrobiaceae</taxon>
        <taxon>Prosthecodimorpha</taxon>
    </lineage>
</organism>
<evidence type="ECO:0000313" key="2">
    <source>
        <dbReference type="Proteomes" id="UP000766595"/>
    </source>
</evidence>